<name>A0A543GID0_9PSEU</name>
<dbReference type="Proteomes" id="UP000319818">
    <property type="component" value="Unassembled WGS sequence"/>
</dbReference>
<keyword evidence="2" id="KW-0732">Signal</keyword>
<accession>A0A543GID0</accession>
<evidence type="ECO:0000313" key="3">
    <source>
        <dbReference type="EMBL" id="TQM45847.1"/>
    </source>
</evidence>
<protein>
    <recommendedName>
        <fullName evidence="5">Aromatic acid exporter family member 1</fullName>
    </recommendedName>
</protein>
<comment type="caution">
    <text evidence="3">The sequence shown here is derived from an EMBL/GenBank/DDBJ whole genome shotgun (WGS) entry which is preliminary data.</text>
</comment>
<dbReference type="AlphaFoldDB" id="A0A543GID0"/>
<feature type="transmembrane region" description="Helical" evidence="1">
    <location>
        <begin position="95"/>
        <end position="111"/>
    </location>
</feature>
<keyword evidence="1" id="KW-0812">Transmembrane</keyword>
<keyword evidence="1" id="KW-1133">Transmembrane helix</keyword>
<evidence type="ECO:0000256" key="2">
    <source>
        <dbReference type="SAM" id="SignalP"/>
    </source>
</evidence>
<evidence type="ECO:0000313" key="4">
    <source>
        <dbReference type="Proteomes" id="UP000319818"/>
    </source>
</evidence>
<dbReference type="EMBL" id="VFPH01000001">
    <property type="protein sequence ID" value="TQM45847.1"/>
    <property type="molecule type" value="Genomic_DNA"/>
</dbReference>
<evidence type="ECO:0008006" key="5">
    <source>
        <dbReference type="Google" id="ProtNLM"/>
    </source>
</evidence>
<proteinExistence type="predicted"/>
<feature type="transmembrane region" description="Helical" evidence="1">
    <location>
        <begin position="117"/>
        <end position="139"/>
    </location>
</feature>
<keyword evidence="1" id="KW-0472">Membrane</keyword>
<feature type="signal peptide" evidence="2">
    <location>
        <begin position="1"/>
        <end position="21"/>
    </location>
</feature>
<organism evidence="3 4">
    <name type="scientific">Pseudonocardia cypriaca</name>
    <dbReference type="NCBI Taxonomy" id="882449"/>
    <lineage>
        <taxon>Bacteria</taxon>
        <taxon>Bacillati</taxon>
        <taxon>Actinomycetota</taxon>
        <taxon>Actinomycetes</taxon>
        <taxon>Pseudonocardiales</taxon>
        <taxon>Pseudonocardiaceae</taxon>
        <taxon>Pseudonocardia</taxon>
    </lineage>
</organism>
<feature type="transmembrane region" description="Helical" evidence="1">
    <location>
        <begin position="71"/>
        <end position="88"/>
    </location>
</feature>
<reference evidence="3 4" key="1">
    <citation type="submission" date="2019-06" db="EMBL/GenBank/DDBJ databases">
        <title>Sequencing the genomes of 1000 actinobacteria strains.</title>
        <authorList>
            <person name="Klenk H.-P."/>
        </authorList>
    </citation>
    <scope>NUCLEOTIDE SEQUENCE [LARGE SCALE GENOMIC DNA]</scope>
    <source>
        <strain evidence="3 4">DSM 45511</strain>
    </source>
</reference>
<feature type="chain" id="PRO_5038852631" description="Aromatic acid exporter family member 1" evidence="2">
    <location>
        <begin position="22"/>
        <end position="324"/>
    </location>
</feature>
<keyword evidence="4" id="KW-1185">Reference proteome</keyword>
<evidence type="ECO:0000256" key="1">
    <source>
        <dbReference type="SAM" id="Phobius"/>
    </source>
</evidence>
<sequence length="324" mass="34009">MQAAKAALAALGALLVTAPWAGTHAFLAPYAAVLSVTSTVRGSWKGAARQAATVSAGVVLAHLVGRLVPDVTLAVPVVVLLGLLVGRWRQFGPDGWWVAITALIVVVNGTAANALDLVGWVALSICGSLVGAGVNTLLLPPVHLRDAKHAVATLVAEVAAQLRDMAHAVHDGWSAADARHWAHSARGLRRAVRRADDAVWYGRESARWNPRRRHIRRTDSPLAGPGVVDRLSRVSERVLQVSVLLSNLAEREDHPGDPELAVLLERLADAVDVLAERPDELAAALDAPGAEARRLREGAGEQAARGACVIAVSDAVAELEAVTG</sequence>
<gene>
    <name evidence="3" type="ORF">FB388_3247</name>
</gene>